<comment type="pathway">
    <text evidence="1 10">Amino-acid biosynthesis; L-phenylalanine biosynthesis; phenylpyruvate from prephenate: step 1/1.</text>
</comment>
<evidence type="ECO:0000256" key="5">
    <source>
        <dbReference type="ARBA" id="ARBA00023141"/>
    </source>
</evidence>
<dbReference type="Pfam" id="PF00800">
    <property type="entry name" value="PDT"/>
    <property type="match status" value="1"/>
</dbReference>
<dbReference type="AlphaFoldDB" id="A0A398BHT9"/>
<dbReference type="FunFam" id="3.40.190.10:FF:000034">
    <property type="entry name" value="Chorismate mutase/prephenate dehydratase"/>
    <property type="match status" value="1"/>
</dbReference>
<organism evidence="13 14">
    <name type="scientific">Peribacillus asahii</name>
    <dbReference type="NCBI Taxonomy" id="228899"/>
    <lineage>
        <taxon>Bacteria</taxon>
        <taxon>Bacillati</taxon>
        <taxon>Bacillota</taxon>
        <taxon>Bacilli</taxon>
        <taxon>Bacillales</taxon>
        <taxon>Bacillaceae</taxon>
        <taxon>Peribacillus</taxon>
    </lineage>
</organism>
<keyword evidence="4 10" id="KW-0028">Amino-acid biosynthesis</keyword>
<dbReference type="EMBL" id="QWVS01000009">
    <property type="protein sequence ID" value="RID88188.1"/>
    <property type="molecule type" value="Genomic_DNA"/>
</dbReference>
<evidence type="ECO:0000259" key="11">
    <source>
        <dbReference type="PROSITE" id="PS51171"/>
    </source>
</evidence>
<feature type="domain" description="ACT" evidence="12">
    <location>
        <begin position="203"/>
        <end position="280"/>
    </location>
</feature>
<keyword evidence="6 10" id="KW-0584">Phenylalanine biosynthesis</keyword>
<dbReference type="Proteomes" id="UP000266016">
    <property type="component" value="Unassembled WGS sequence"/>
</dbReference>
<dbReference type="InterPro" id="IPR001086">
    <property type="entry name" value="Preph_deHydtase"/>
</dbReference>
<evidence type="ECO:0000256" key="7">
    <source>
        <dbReference type="ARBA" id="ARBA00023239"/>
    </source>
</evidence>
<keyword evidence="7 10" id="KW-0456">Lyase</keyword>
<dbReference type="PANTHER" id="PTHR21022">
    <property type="entry name" value="PREPHENATE DEHYDRATASE P PROTEIN"/>
    <property type="match status" value="1"/>
</dbReference>
<dbReference type="RefSeq" id="WP_119116040.1">
    <property type="nucleotide sequence ID" value="NZ_QWVS01000009.1"/>
</dbReference>
<evidence type="ECO:0000256" key="9">
    <source>
        <dbReference type="PIRSR" id="PIRSR001500-2"/>
    </source>
</evidence>
<name>A0A398BHT9_9BACI</name>
<dbReference type="EC" id="4.2.1.51" evidence="2 10"/>
<dbReference type="PANTHER" id="PTHR21022:SF19">
    <property type="entry name" value="PREPHENATE DEHYDRATASE-RELATED"/>
    <property type="match status" value="1"/>
</dbReference>
<dbReference type="CDD" id="cd13633">
    <property type="entry name" value="PBP2_Sa-PDT_like"/>
    <property type="match status" value="1"/>
</dbReference>
<dbReference type="InterPro" id="IPR008242">
    <property type="entry name" value="Chor_mutase/pphenate_deHydtase"/>
</dbReference>
<feature type="domain" description="Prephenate dehydratase" evidence="11">
    <location>
        <begin position="4"/>
        <end position="184"/>
    </location>
</feature>
<evidence type="ECO:0000256" key="1">
    <source>
        <dbReference type="ARBA" id="ARBA00004741"/>
    </source>
</evidence>
<feature type="site" description="Essential for prephenate dehydratase activity" evidence="9">
    <location>
        <position position="177"/>
    </location>
</feature>
<proteinExistence type="predicted"/>
<dbReference type="Gene3D" id="3.40.190.10">
    <property type="entry name" value="Periplasmic binding protein-like II"/>
    <property type="match status" value="2"/>
</dbReference>
<evidence type="ECO:0000259" key="12">
    <source>
        <dbReference type="PROSITE" id="PS51671"/>
    </source>
</evidence>
<evidence type="ECO:0000256" key="2">
    <source>
        <dbReference type="ARBA" id="ARBA00013147"/>
    </source>
</evidence>
<reference evidence="13 14" key="1">
    <citation type="submission" date="2018-08" db="EMBL/GenBank/DDBJ databases">
        <title>Bacillus jemisoniae sp. nov., Bacillus chryseoplanitiae sp. nov., Bacillus resnikiae sp. nov., and Bacillus frankliniae sp. nov., isolated from Viking spacecraft and associated surfaces.</title>
        <authorList>
            <person name="Seuylemezian A."/>
            <person name="Vaishampayan P."/>
        </authorList>
    </citation>
    <scope>NUCLEOTIDE SEQUENCE [LARGE SCALE GENOMIC DNA]</scope>
    <source>
        <strain evidence="13 14">MA001</strain>
    </source>
</reference>
<comment type="catalytic activity">
    <reaction evidence="8 10">
        <text>prephenate + H(+) = 3-phenylpyruvate + CO2 + H2O</text>
        <dbReference type="Rhea" id="RHEA:21648"/>
        <dbReference type="ChEBI" id="CHEBI:15377"/>
        <dbReference type="ChEBI" id="CHEBI:15378"/>
        <dbReference type="ChEBI" id="CHEBI:16526"/>
        <dbReference type="ChEBI" id="CHEBI:18005"/>
        <dbReference type="ChEBI" id="CHEBI:29934"/>
        <dbReference type="EC" id="4.2.1.51"/>
    </reaction>
</comment>
<accession>A0A398BHT9</accession>
<dbReference type="FunFam" id="3.40.190.10:FF:000064">
    <property type="entry name" value="Prephenate dehydratase"/>
    <property type="match status" value="1"/>
</dbReference>
<evidence type="ECO:0000256" key="8">
    <source>
        <dbReference type="ARBA" id="ARBA00047848"/>
    </source>
</evidence>
<dbReference type="UniPathway" id="UPA00121">
    <property type="reaction ID" value="UER00345"/>
</dbReference>
<evidence type="ECO:0000313" key="13">
    <source>
        <dbReference type="EMBL" id="RID88188.1"/>
    </source>
</evidence>
<keyword evidence="5 10" id="KW-0057">Aromatic amino acid biosynthesis</keyword>
<keyword evidence="14" id="KW-1185">Reference proteome</keyword>
<dbReference type="PIRSF" id="PIRSF001500">
    <property type="entry name" value="Chor_mut_pdt_Ppr"/>
    <property type="match status" value="1"/>
</dbReference>
<evidence type="ECO:0000256" key="6">
    <source>
        <dbReference type="ARBA" id="ARBA00023222"/>
    </source>
</evidence>
<sequence length="291" mass="32084">MSHKIAFLGPKATFTDLAVSRLFPNELKMPKATIPDCIDAVQEGEADIAVVPIENALEGSVNITIDYLIHEVQLPIQGEVITPIQQHFMVHPDQAVAGFKPETIYSHPHAIAQCHKFLHKEWKGIPCEEVTSTAAAAKMVSEQPERKIAAIANELAAEEYGLTIVQHNVHDYSYNHTKFIVVSKESVDYKGHVTVNRGWKTTLMVMLPADHSGALHQVLSAFAWRKLNLSKIESRPMKTGLGNYFFIIDVEMALDEVLIPGTISELEALGCKVSILGSYPSFAVETAVKMG</sequence>
<dbReference type="SUPFAM" id="SSF55021">
    <property type="entry name" value="ACT-like"/>
    <property type="match status" value="1"/>
</dbReference>
<evidence type="ECO:0000256" key="10">
    <source>
        <dbReference type="RuleBase" id="RU361254"/>
    </source>
</evidence>
<comment type="caution">
    <text evidence="13">The sequence shown here is derived from an EMBL/GenBank/DDBJ whole genome shotgun (WGS) entry which is preliminary data.</text>
</comment>
<dbReference type="GO" id="GO:0004664">
    <property type="term" value="F:prephenate dehydratase activity"/>
    <property type="evidence" value="ECO:0007669"/>
    <property type="project" value="UniProtKB-UniRule"/>
</dbReference>
<evidence type="ECO:0000256" key="4">
    <source>
        <dbReference type="ARBA" id="ARBA00022605"/>
    </source>
</evidence>
<dbReference type="CDD" id="cd04905">
    <property type="entry name" value="ACT_CM-PDT"/>
    <property type="match status" value="1"/>
</dbReference>
<dbReference type="InterPro" id="IPR018528">
    <property type="entry name" value="Preph_deHydtase_CS"/>
</dbReference>
<dbReference type="InterPro" id="IPR002912">
    <property type="entry name" value="ACT_dom"/>
</dbReference>
<dbReference type="PROSITE" id="PS00858">
    <property type="entry name" value="PREPHENATE_DEHYDR_2"/>
    <property type="match status" value="1"/>
</dbReference>
<dbReference type="SUPFAM" id="SSF53850">
    <property type="entry name" value="Periplasmic binding protein-like II"/>
    <property type="match status" value="1"/>
</dbReference>
<dbReference type="InterPro" id="IPR045865">
    <property type="entry name" value="ACT-like_dom_sf"/>
</dbReference>
<dbReference type="NCBIfam" id="NF008865">
    <property type="entry name" value="PRK11898.1"/>
    <property type="match status" value="1"/>
</dbReference>
<dbReference type="PROSITE" id="PS51171">
    <property type="entry name" value="PREPHENATE_DEHYDR_3"/>
    <property type="match status" value="1"/>
</dbReference>
<dbReference type="Gene3D" id="3.30.70.260">
    <property type="match status" value="1"/>
</dbReference>
<dbReference type="PROSITE" id="PS51671">
    <property type="entry name" value="ACT"/>
    <property type="match status" value="1"/>
</dbReference>
<dbReference type="FunFam" id="3.30.70.260:FF:000012">
    <property type="entry name" value="Prephenate dehydratase"/>
    <property type="match status" value="1"/>
</dbReference>
<gene>
    <name evidence="10" type="primary">pheA</name>
    <name evidence="13" type="ORF">D1953_04865</name>
</gene>
<dbReference type="Pfam" id="PF01842">
    <property type="entry name" value="ACT"/>
    <property type="match status" value="1"/>
</dbReference>
<evidence type="ECO:0000313" key="14">
    <source>
        <dbReference type="Proteomes" id="UP000266016"/>
    </source>
</evidence>
<protein>
    <recommendedName>
        <fullName evidence="3 10">Prephenate dehydratase</fullName>
        <shortName evidence="10">PDT</shortName>
        <ecNumber evidence="2 10">4.2.1.51</ecNumber>
    </recommendedName>
</protein>
<dbReference type="GO" id="GO:0009094">
    <property type="term" value="P:L-phenylalanine biosynthetic process"/>
    <property type="evidence" value="ECO:0007669"/>
    <property type="project" value="UniProtKB-UniPathway"/>
</dbReference>
<dbReference type="GO" id="GO:0005737">
    <property type="term" value="C:cytoplasm"/>
    <property type="evidence" value="ECO:0007669"/>
    <property type="project" value="TreeGrafter"/>
</dbReference>
<evidence type="ECO:0000256" key="3">
    <source>
        <dbReference type="ARBA" id="ARBA00021872"/>
    </source>
</evidence>